<sequence>MSSDKSQVKITPDEFRFMALLNELTGAVVRDCIVEEENNRVIFLVNPEDVGRAIGPKGFFVQRLKKILNKNIEIVGYSSNLEEQVKYALAPARIKEIKLSTKPDGSKVLYVAVDPADKGIAIGKNGRNVQRARLILKRHFDIDSVVIA</sequence>
<dbReference type="HOGENOM" id="CLU_131906_0_0_2"/>
<evidence type="ECO:0000313" key="9">
    <source>
        <dbReference type="EMBL" id="ADV65656.1"/>
    </source>
</evidence>
<dbReference type="Pfam" id="PF26594">
    <property type="entry name" value="KH_NusA_2nd"/>
    <property type="match status" value="1"/>
</dbReference>
<dbReference type="CDD" id="cd22530">
    <property type="entry name" value="KH-II_NusA_arch_rpt1"/>
    <property type="match status" value="1"/>
</dbReference>
<evidence type="ECO:0000256" key="6">
    <source>
        <dbReference type="HAMAP-Rule" id="MF_00945"/>
    </source>
</evidence>
<dbReference type="eggNOG" id="arCOG01760">
    <property type="taxonomic scope" value="Archaea"/>
</dbReference>
<name>E8R7R2_DESM0</name>
<evidence type="ECO:0000259" key="8">
    <source>
        <dbReference type="Pfam" id="PF26594"/>
    </source>
</evidence>
<comment type="subcellular location">
    <subcellularLocation>
        <location evidence="6">Cytoplasm</location>
    </subcellularLocation>
</comment>
<evidence type="ECO:0000256" key="4">
    <source>
        <dbReference type="ARBA" id="ARBA00023015"/>
    </source>
</evidence>
<dbReference type="GO" id="GO:0003723">
    <property type="term" value="F:RNA binding"/>
    <property type="evidence" value="ECO:0007669"/>
    <property type="project" value="UniProtKB-KW"/>
</dbReference>
<evidence type="ECO:0000256" key="5">
    <source>
        <dbReference type="ARBA" id="ARBA00023163"/>
    </source>
</evidence>
<dbReference type="Gene3D" id="3.30.300.20">
    <property type="match status" value="2"/>
</dbReference>
<dbReference type="GO" id="GO:0006353">
    <property type="term" value="P:DNA-templated transcription termination"/>
    <property type="evidence" value="ECO:0007669"/>
    <property type="project" value="UniProtKB-UniRule"/>
</dbReference>
<dbReference type="InterPro" id="IPR010212">
    <property type="entry name" value="NusA_arc"/>
</dbReference>
<dbReference type="Proteomes" id="UP000001068">
    <property type="component" value="Chromosome"/>
</dbReference>
<dbReference type="Pfam" id="PF07650">
    <property type="entry name" value="KH_2"/>
    <property type="match status" value="1"/>
</dbReference>
<comment type="similarity">
    <text evidence="6">Belongs to the NusA family.</text>
</comment>
<dbReference type="EMBL" id="CP002363">
    <property type="protein sequence ID" value="ADV65656.1"/>
    <property type="molecule type" value="Genomic_DNA"/>
</dbReference>
<dbReference type="AlphaFoldDB" id="E8R7R2"/>
<evidence type="ECO:0000259" key="7">
    <source>
        <dbReference type="Pfam" id="PF07650"/>
    </source>
</evidence>
<dbReference type="GeneID" id="10154090"/>
<protein>
    <recommendedName>
        <fullName evidence="6">Probable transcription termination protein NusA</fullName>
    </recommendedName>
</protein>
<dbReference type="NCBIfam" id="TIGR01952">
    <property type="entry name" value="nusA_arch"/>
    <property type="match status" value="1"/>
</dbReference>
<keyword evidence="5 6" id="KW-0804">Transcription</keyword>
<dbReference type="HAMAP" id="MF_00945_A">
    <property type="entry name" value="NusA_A"/>
    <property type="match status" value="1"/>
</dbReference>
<reference evidence="9 10" key="2">
    <citation type="journal article" date="2011" name="Stand. Genomic Sci.">
        <title>Complete genome sequence of Desulfurococcus mucosus type strain (O7/1).</title>
        <authorList>
            <person name="Wirth R."/>
            <person name="Chertkov O."/>
            <person name="Held B."/>
            <person name="Lapidus A."/>
            <person name="Nolan M."/>
            <person name="Lucas S."/>
            <person name="Hammon N."/>
            <person name="Deshpande S."/>
            <person name="Cheng J.F."/>
            <person name="Tapia R."/>
            <person name="Han C."/>
            <person name="Goodwin L."/>
            <person name="Pitluck S."/>
            <person name="Liolios K."/>
            <person name="Ioanna P."/>
            <person name="Ivanova N."/>
            <person name="Mavromatis K."/>
            <person name="Mikhailova N."/>
            <person name="Pati A."/>
            <person name="Chen A."/>
            <person name="Palaniappan K."/>
            <person name="Land M."/>
            <person name="Hauser L."/>
            <person name="Chang Y.J."/>
            <person name="Jeffries C.D."/>
            <person name="Bilek Y."/>
            <person name="Hader T."/>
            <person name="Rohde M."/>
            <person name="Spring S."/>
            <person name="Sikorski J."/>
            <person name="Goker M."/>
            <person name="Woyke T."/>
            <person name="Bristow J."/>
            <person name="Eisen J.A."/>
            <person name="Markowitz V."/>
            <person name="Hugenholtz P."/>
            <person name="Kyrpides N.C."/>
            <person name="Klenk H.P."/>
        </authorList>
    </citation>
    <scope>NUCLEOTIDE SEQUENCE [LARGE SCALE GENOMIC DNA]</scope>
    <source>
        <strain evidence="10">ATCC 35584 / DSM 2162 / JCM 9187 / O7/1</strain>
    </source>
</reference>
<dbReference type="GO" id="GO:0005829">
    <property type="term" value="C:cytosol"/>
    <property type="evidence" value="ECO:0007669"/>
    <property type="project" value="TreeGrafter"/>
</dbReference>
<dbReference type="STRING" id="765177.Desmu_1363"/>
<dbReference type="KEGG" id="dmu:Desmu_1363"/>
<dbReference type="GO" id="GO:0031564">
    <property type="term" value="P:transcription antitermination"/>
    <property type="evidence" value="ECO:0007669"/>
    <property type="project" value="InterPro"/>
</dbReference>
<keyword evidence="2 6" id="KW-0963">Cytoplasm</keyword>
<dbReference type="InterPro" id="IPR009019">
    <property type="entry name" value="KH_sf_prok-type"/>
</dbReference>
<evidence type="ECO:0000313" key="10">
    <source>
        <dbReference type="Proteomes" id="UP000001068"/>
    </source>
</evidence>
<dbReference type="PANTHER" id="PTHR22648">
    <property type="entry name" value="TRANSCRIPTION TERMINATION FACTOR NUSA"/>
    <property type="match status" value="1"/>
</dbReference>
<feature type="domain" description="KH type-2" evidence="7">
    <location>
        <begin position="21"/>
        <end position="77"/>
    </location>
</feature>
<keyword evidence="10" id="KW-1185">Reference proteome</keyword>
<dbReference type="SUPFAM" id="SSF54814">
    <property type="entry name" value="Prokaryotic type KH domain (KH-domain type II)"/>
    <property type="match status" value="2"/>
</dbReference>
<dbReference type="InterPro" id="IPR030842">
    <property type="entry name" value="TF_NusA_bacterial"/>
</dbReference>
<keyword evidence="4 6" id="KW-0805">Transcription regulation</keyword>
<dbReference type="OrthoDB" id="4116at2157"/>
<dbReference type="InterPro" id="IPR015946">
    <property type="entry name" value="KH_dom-like_a/b"/>
</dbReference>
<feature type="domain" description="NusA-like second KH" evidence="8">
    <location>
        <begin position="82"/>
        <end position="145"/>
    </location>
</feature>
<gene>
    <name evidence="6" type="primary">nusA</name>
    <name evidence="9" type="ordered locus">Desmu_1363</name>
</gene>
<evidence type="ECO:0000256" key="3">
    <source>
        <dbReference type="ARBA" id="ARBA00022884"/>
    </source>
</evidence>
<reference evidence="10" key="1">
    <citation type="submission" date="2010-11" db="EMBL/GenBank/DDBJ databases">
        <title>The complete genome of Desulfurococcus mucosus DSM 2162.</title>
        <authorList>
            <consortium name="US DOE Joint Genome Institute (JGI-PGF)"/>
            <person name="Lucas S."/>
            <person name="Copeland A."/>
            <person name="Lapidus A."/>
            <person name="Bruce D."/>
            <person name="Goodwin L."/>
            <person name="Pitluck S."/>
            <person name="Kyrpides N."/>
            <person name="Mavromatis K."/>
            <person name="Pagani I."/>
            <person name="Ivanova N."/>
            <person name="Ovchinnikova G."/>
            <person name="Chertkov O."/>
            <person name="Held B."/>
            <person name="Brettin T."/>
            <person name="Detter J.C."/>
            <person name="Tapia R."/>
            <person name="Han C."/>
            <person name="Land M."/>
            <person name="Hauser L."/>
            <person name="Markowitz V."/>
            <person name="Cheng J.-F."/>
            <person name="Hugenholtz P."/>
            <person name="Woyke T."/>
            <person name="Wu D."/>
            <person name="Wirth R."/>
            <person name="Bilek Y."/>
            <person name="Hader T."/>
            <person name="Klenk H.-P."/>
            <person name="Eisen J.A."/>
        </authorList>
    </citation>
    <scope>NUCLEOTIDE SEQUENCE [LARGE SCALE GENOMIC DNA]</scope>
    <source>
        <strain evidence="10">ATCC 35584 / DSM 2162 / JCM 9187 / O7/1</strain>
    </source>
</reference>
<accession>E8R7R2</accession>
<comment type="function">
    <text evidence="6">Participates in transcription termination.</text>
</comment>
<keyword evidence="3" id="KW-0694">RNA-binding</keyword>
<dbReference type="InterPro" id="IPR058582">
    <property type="entry name" value="KH_NusA_2nd"/>
</dbReference>
<proteinExistence type="inferred from homology"/>
<dbReference type="RefSeq" id="WP_013562878.1">
    <property type="nucleotide sequence ID" value="NC_014961.1"/>
</dbReference>
<evidence type="ECO:0000256" key="2">
    <source>
        <dbReference type="ARBA" id="ARBA00022490"/>
    </source>
</evidence>
<dbReference type="CDD" id="cd22531">
    <property type="entry name" value="KH-II_NusA_arch_rpt2"/>
    <property type="match status" value="1"/>
</dbReference>
<evidence type="ECO:0000256" key="1">
    <source>
        <dbReference type="ARBA" id="ARBA00022472"/>
    </source>
</evidence>
<dbReference type="InterPro" id="IPR004044">
    <property type="entry name" value="KH_dom_type_2"/>
</dbReference>
<organism evidence="9 10">
    <name type="scientific">Desulfurococcus mucosus (strain ATCC 35584 / DSM 2162 / JCM 9187 / O7/1)</name>
    <dbReference type="NCBI Taxonomy" id="765177"/>
    <lineage>
        <taxon>Archaea</taxon>
        <taxon>Thermoproteota</taxon>
        <taxon>Thermoprotei</taxon>
        <taxon>Desulfurococcales</taxon>
        <taxon>Desulfurococcaceae</taxon>
        <taxon>Desulfurococcus</taxon>
    </lineage>
</organism>
<keyword evidence="1 6" id="KW-0806">Transcription termination</keyword>
<dbReference type="PANTHER" id="PTHR22648:SF0">
    <property type="entry name" value="TRANSCRIPTION TERMINATION_ANTITERMINATION PROTEIN NUSA"/>
    <property type="match status" value="1"/>
</dbReference>